<dbReference type="Pfam" id="PF00082">
    <property type="entry name" value="Peptidase_S8"/>
    <property type="match status" value="1"/>
</dbReference>
<dbReference type="InterPro" id="IPR015500">
    <property type="entry name" value="Peptidase_S8_subtilisin-rel"/>
</dbReference>
<dbReference type="InterPro" id="IPR000209">
    <property type="entry name" value="Peptidase_S8/S53_dom"/>
</dbReference>
<dbReference type="Proteomes" id="UP000566819">
    <property type="component" value="Unassembled WGS sequence"/>
</dbReference>
<dbReference type="SUPFAM" id="SSF52743">
    <property type="entry name" value="Subtilisin-like"/>
    <property type="match status" value="1"/>
</dbReference>
<evidence type="ECO:0000256" key="3">
    <source>
        <dbReference type="ARBA" id="ARBA00022801"/>
    </source>
</evidence>
<keyword evidence="3 5" id="KW-0378">Hydrolase</keyword>
<sequence>MVSKEVKDEGGRKLRDILTTVDGESSTRPAALSAVEELLEWAKTKSPLNDLYPIDLTYDVEKAFLPSDPANLGREEVDMYLVLVSTRESLLGQEHRQIVKEKYELARRLYDLEEFNKMAELLSQNIKVLESMHQGLKDHRVLDCRNSLVHAYLKMEKYDDALQESRHLVARWQEIGTIESLREAEAIHSENLDAWKYIPNTKAKEVEEKATASALTATKEALATLLSGQSEDKTGHASPGKMSDSAIITKQEHNIQEKIDEQSSHAETIKQEQSLQSVVEGEKIQQIAESVPDHDDSVAVSVDERPGGRESLPLDNISERTAETKDQQILASISIPDMQASIQEAPIQQTFTECDPLEGVCRKEGIETCTTKISPTASEILQHEPSEGIVPTEQETRGQGSVDPLKGVKDENATIEQEATKGDVPTKGEIPTGGEVLTEGGLFTNGYPTKGEIPTGGEVIRKGEVLTTDTPSKPTNEVQPILNSLESLRTETPKDPQVPDHLRLTSAEIPVPPQIIDHLATTRSTAPTSPNNPTILTPTTSKSHRLTINPSLLKSEPSRDLTVGLSPAMGRARSAQDLRGAFEQQKTLPTITQHELSKEEGDTPKRNVSKDVESEDPLPPSPVNEIPRGARGRTLSGPTENSRMADKWIAQIGQMNRRLVKKEDEPEYKKVKIAILDTGIRETSPYWNSITAYKDFVLKGNEKGIDKTGHGTNGIHLILKCIADAEIYVGRVFDEAEANDDTVDLMTEAITWATEKEVDIISMSFGFEKSDKKMEIALQKAKSSDILLFAAASNEGNFEGVTFPARLWRERTVMCIYAATGFGRGWIDNPSPLDVSTQSFAFLGVDVNVGVRSSEEVRDTGTSLATSIAAGIAGRILDFSRHEEFMLLSPQTQKACCDKLKTLEGMATMFKSMEIKAIDDHFQCVRPWIFAAFPDVLMPASRDFIRNWIYQRMASTLLSQRY</sequence>
<protein>
    <recommendedName>
        <fullName evidence="7">Peptidase S8/S53 domain-containing protein</fullName>
    </recommendedName>
</protein>
<dbReference type="EMBL" id="JAAMPI010002257">
    <property type="protein sequence ID" value="KAF4616204.1"/>
    <property type="molecule type" value="Genomic_DNA"/>
</dbReference>
<keyword evidence="9" id="KW-1185">Reference proteome</keyword>
<feature type="domain" description="Peptidase S8/S53" evidence="7">
    <location>
        <begin position="669"/>
        <end position="892"/>
    </location>
</feature>
<keyword evidence="2 5" id="KW-0645">Protease</keyword>
<dbReference type="OrthoDB" id="206201at2759"/>
<feature type="region of interest" description="Disordered" evidence="6">
    <location>
        <begin position="522"/>
        <end position="541"/>
    </location>
</feature>
<keyword evidence="4 5" id="KW-0720">Serine protease</keyword>
<dbReference type="PANTHER" id="PTHR43806:SF11">
    <property type="entry name" value="CEREVISIN-RELATED"/>
    <property type="match status" value="1"/>
</dbReference>
<dbReference type="GO" id="GO:0004252">
    <property type="term" value="F:serine-type endopeptidase activity"/>
    <property type="evidence" value="ECO:0007669"/>
    <property type="project" value="UniProtKB-UniRule"/>
</dbReference>
<comment type="caution">
    <text evidence="8">The sequence shown here is derived from an EMBL/GenBank/DDBJ whole genome shotgun (WGS) entry which is preliminary data.</text>
</comment>
<evidence type="ECO:0000256" key="6">
    <source>
        <dbReference type="SAM" id="MobiDB-lite"/>
    </source>
</evidence>
<evidence type="ECO:0000313" key="9">
    <source>
        <dbReference type="Proteomes" id="UP000566819"/>
    </source>
</evidence>
<gene>
    <name evidence="8" type="ORF">G7Y89_g15202</name>
</gene>
<evidence type="ECO:0000313" key="8">
    <source>
        <dbReference type="EMBL" id="KAF4616204.1"/>
    </source>
</evidence>
<name>A0A8H4QS06_9HELO</name>
<evidence type="ECO:0000256" key="2">
    <source>
        <dbReference type="ARBA" id="ARBA00022670"/>
    </source>
</evidence>
<evidence type="ECO:0000259" key="7">
    <source>
        <dbReference type="Pfam" id="PF00082"/>
    </source>
</evidence>
<proteinExistence type="inferred from homology"/>
<dbReference type="PANTHER" id="PTHR43806">
    <property type="entry name" value="PEPTIDASE S8"/>
    <property type="match status" value="1"/>
</dbReference>
<feature type="active site" description="Charge relay system" evidence="5">
    <location>
        <position position="710"/>
    </location>
</feature>
<accession>A0A8H4QS06</accession>
<evidence type="ECO:0000256" key="4">
    <source>
        <dbReference type="ARBA" id="ARBA00022825"/>
    </source>
</evidence>
<feature type="compositionally biased region" description="Basic and acidic residues" evidence="6">
    <location>
        <begin position="291"/>
        <end position="308"/>
    </location>
</feature>
<feature type="region of interest" description="Disordered" evidence="6">
    <location>
        <begin position="290"/>
        <end position="314"/>
    </location>
</feature>
<feature type="active site" description="Charge relay system" evidence="5">
    <location>
        <position position="677"/>
    </location>
</feature>
<dbReference type="PRINTS" id="PR00723">
    <property type="entry name" value="SUBTILISIN"/>
</dbReference>
<feature type="compositionally biased region" description="Basic and acidic residues" evidence="6">
    <location>
        <begin position="595"/>
        <end position="612"/>
    </location>
</feature>
<feature type="region of interest" description="Disordered" evidence="6">
    <location>
        <begin position="423"/>
        <end position="456"/>
    </location>
</feature>
<dbReference type="Gene3D" id="1.25.40.10">
    <property type="entry name" value="Tetratricopeptide repeat domain"/>
    <property type="match status" value="1"/>
</dbReference>
<dbReference type="InterPro" id="IPR050131">
    <property type="entry name" value="Peptidase_S8_subtilisin-like"/>
</dbReference>
<dbReference type="GO" id="GO:0006508">
    <property type="term" value="P:proteolysis"/>
    <property type="evidence" value="ECO:0007669"/>
    <property type="project" value="UniProtKB-KW"/>
</dbReference>
<dbReference type="PROSITE" id="PS51892">
    <property type="entry name" value="SUBTILASE"/>
    <property type="match status" value="1"/>
</dbReference>
<feature type="region of interest" description="Disordered" evidence="6">
    <location>
        <begin position="584"/>
        <end position="645"/>
    </location>
</feature>
<dbReference type="InterPro" id="IPR036852">
    <property type="entry name" value="Peptidase_S8/S53_dom_sf"/>
</dbReference>
<evidence type="ECO:0000256" key="1">
    <source>
        <dbReference type="ARBA" id="ARBA00011073"/>
    </source>
</evidence>
<evidence type="ECO:0000256" key="5">
    <source>
        <dbReference type="PROSITE-ProRule" id="PRU01240"/>
    </source>
</evidence>
<organism evidence="8 9">
    <name type="scientific">Cudoniella acicularis</name>
    <dbReference type="NCBI Taxonomy" id="354080"/>
    <lineage>
        <taxon>Eukaryota</taxon>
        <taxon>Fungi</taxon>
        <taxon>Dikarya</taxon>
        <taxon>Ascomycota</taxon>
        <taxon>Pezizomycotina</taxon>
        <taxon>Leotiomycetes</taxon>
        <taxon>Helotiales</taxon>
        <taxon>Tricladiaceae</taxon>
        <taxon>Cudoniella</taxon>
    </lineage>
</organism>
<reference evidence="8 9" key="1">
    <citation type="submission" date="2020-03" db="EMBL/GenBank/DDBJ databases">
        <title>Draft Genome Sequence of Cudoniella acicularis.</title>
        <authorList>
            <person name="Buettner E."/>
            <person name="Kellner H."/>
        </authorList>
    </citation>
    <scope>NUCLEOTIDE SEQUENCE [LARGE SCALE GENOMIC DNA]</scope>
    <source>
        <strain evidence="8 9">DSM 108380</strain>
    </source>
</reference>
<comment type="similarity">
    <text evidence="1 5">Belongs to the peptidase S8 family.</text>
</comment>
<dbReference type="Gene3D" id="3.40.50.200">
    <property type="entry name" value="Peptidase S8/S53 domain"/>
    <property type="match status" value="1"/>
</dbReference>
<dbReference type="AlphaFoldDB" id="A0A8H4QS06"/>
<feature type="active site" description="Charge relay system" evidence="5">
    <location>
        <position position="863"/>
    </location>
</feature>
<feature type="compositionally biased region" description="Polar residues" evidence="6">
    <location>
        <begin position="584"/>
        <end position="594"/>
    </location>
</feature>
<dbReference type="InterPro" id="IPR011990">
    <property type="entry name" value="TPR-like_helical_dom_sf"/>
</dbReference>